<evidence type="ECO:0000313" key="7">
    <source>
        <dbReference type="EMBL" id="SJN32010.1"/>
    </source>
</evidence>
<evidence type="ECO:0000256" key="3">
    <source>
        <dbReference type="ARBA" id="ARBA00022806"/>
    </source>
</evidence>
<protein>
    <submittedName>
        <fullName evidence="7">ATP-dependent DNA helicase</fullName>
    </submittedName>
</protein>
<sequence length="759" mass="82748">MGDTVTVREAELALERERVAVRYARLDALRAEKQEQLAGVRRSGLQGSVQNHSERDAFAALYEDRLAQLEAVEDRLVFGRLDLDAEHGADTPGPRYIGRIGLTDEEHERLLLDWRAQEAGAFYQATPLQRQGVRRRRHLMLRGRTVRDIEDEVLDPELASAGTNEIAVGGQGALLAAVTARRTGRMHDIVATIQSEQDELIRRPLPGAVVVQGGPGTGKTAVALHRAAYLLYTHRERLAKAGVLLVGPSVGFLRYIERVLPSLGETGVVMASLGTLYPGVAAVPETDPRVAVLKGRIEAAEMVQAAVARRQRLIPARRTVAVDGTALTLSPGMVRRARERARATRKPHNEARETFVKILVRELADQLREKLEHSAGATVNRDYLLEDVRTSRDVRIALNLCWMPMTPQRLLAEVFSTPETLRACAPWLGDDEARLLLRAPDAPWTEADVPLLDEAAELLGAMPSGAPAEDGEAQHRRNVENAKATLENVHQTLADLGVDGVVDAETLARANERGTVRRTTAEQARHDRTWTYGHVVVDEAQELSPMQWRLLARRCPMKSFTIVGDIAQASAPGAPRTWRQALGDSFDERLVVEELSVNYRTPSRIVRWAAGVARAAGVKVTAPEAVREGDHEPTLTVVPAGELQQAVLTRLAELRDLVPEGLSALVVPEELVAPLSAAMQQQGLTVDRVPAPGVDVVVATARETKGLEFDVVVLASPERLVADAHGVVGDLYVAMTRCTQALAVVTDAPEADLPGGVVR</sequence>
<evidence type="ECO:0000256" key="2">
    <source>
        <dbReference type="ARBA" id="ARBA00022801"/>
    </source>
</evidence>
<dbReference type="GO" id="GO:0005829">
    <property type="term" value="C:cytosol"/>
    <property type="evidence" value="ECO:0007669"/>
    <property type="project" value="TreeGrafter"/>
</dbReference>
<dbReference type="PANTHER" id="PTHR11070:SF45">
    <property type="entry name" value="DNA 3'-5' HELICASE"/>
    <property type="match status" value="1"/>
</dbReference>
<dbReference type="EMBL" id="FUKP01000061">
    <property type="protein sequence ID" value="SJN32010.1"/>
    <property type="molecule type" value="Genomic_DNA"/>
</dbReference>
<evidence type="ECO:0000256" key="5">
    <source>
        <dbReference type="PROSITE-ProRule" id="PRU00560"/>
    </source>
</evidence>
<keyword evidence="3 5" id="KW-0347">Helicase</keyword>
<dbReference type="GO" id="GO:0000725">
    <property type="term" value="P:recombinational repair"/>
    <property type="evidence" value="ECO:0007669"/>
    <property type="project" value="TreeGrafter"/>
</dbReference>
<evidence type="ECO:0000256" key="4">
    <source>
        <dbReference type="ARBA" id="ARBA00022840"/>
    </source>
</evidence>
<gene>
    <name evidence="7" type="ORF">FM125_08835</name>
</gene>
<feature type="domain" description="UvrD-like helicase ATP-binding" evidence="6">
    <location>
        <begin position="192"/>
        <end position="602"/>
    </location>
</feature>
<dbReference type="Pfam" id="PF00580">
    <property type="entry name" value="UvrD-helicase"/>
    <property type="match status" value="1"/>
</dbReference>
<dbReference type="InterPro" id="IPR027417">
    <property type="entry name" value="P-loop_NTPase"/>
</dbReference>
<feature type="binding site" evidence="5">
    <location>
        <begin position="213"/>
        <end position="220"/>
    </location>
    <ligand>
        <name>ATP</name>
        <dbReference type="ChEBI" id="CHEBI:30616"/>
    </ligand>
</feature>
<accession>A0A1R4JIX5</accession>
<evidence type="ECO:0000313" key="8">
    <source>
        <dbReference type="Proteomes" id="UP000196230"/>
    </source>
</evidence>
<dbReference type="AlphaFoldDB" id="A0A1R4JIX5"/>
<dbReference type="Gene3D" id="3.40.50.300">
    <property type="entry name" value="P-loop containing nucleotide triphosphate hydrolases"/>
    <property type="match status" value="3"/>
</dbReference>
<dbReference type="PROSITE" id="PS51198">
    <property type="entry name" value="UVRD_HELICASE_ATP_BIND"/>
    <property type="match status" value="1"/>
</dbReference>
<dbReference type="GO" id="GO:0005524">
    <property type="term" value="F:ATP binding"/>
    <property type="evidence" value="ECO:0007669"/>
    <property type="project" value="UniProtKB-UniRule"/>
</dbReference>
<dbReference type="SUPFAM" id="SSF52540">
    <property type="entry name" value="P-loop containing nucleoside triphosphate hydrolases"/>
    <property type="match status" value="2"/>
</dbReference>
<dbReference type="GO" id="GO:0043138">
    <property type="term" value="F:3'-5' DNA helicase activity"/>
    <property type="evidence" value="ECO:0007669"/>
    <property type="project" value="TreeGrafter"/>
</dbReference>
<organism evidence="7 8">
    <name type="scientific">Micrococcus lylae</name>
    <dbReference type="NCBI Taxonomy" id="1273"/>
    <lineage>
        <taxon>Bacteria</taxon>
        <taxon>Bacillati</taxon>
        <taxon>Actinomycetota</taxon>
        <taxon>Actinomycetes</taxon>
        <taxon>Micrococcales</taxon>
        <taxon>Micrococcaceae</taxon>
        <taxon>Micrococcus</taxon>
    </lineage>
</organism>
<dbReference type="Proteomes" id="UP000196230">
    <property type="component" value="Unassembled WGS sequence"/>
</dbReference>
<keyword evidence="2 5" id="KW-0378">Hydrolase</keyword>
<evidence type="ECO:0000256" key="1">
    <source>
        <dbReference type="ARBA" id="ARBA00022741"/>
    </source>
</evidence>
<dbReference type="RefSeq" id="WP_087134344.1">
    <property type="nucleotide sequence ID" value="NZ_FUKP01000061.1"/>
</dbReference>
<dbReference type="InterPro" id="IPR014016">
    <property type="entry name" value="UvrD-like_ATP-bd"/>
</dbReference>
<dbReference type="PANTHER" id="PTHR11070">
    <property type="entry name" value="UVRD / RECB / PCRA DNA HELICASE FAMILY MEMBER"/>
    <property type="match status" value="1"/>
</dbReference>
<dbReference type="InterPro" id="IPR000212">
    <property type="entry name" value="DNA_helicase_UvrD/REP"/>
</dbReference>
<reference evidence="7 8" key="1">
    <citation type="submission" date="2017-02" db="EMBL/GenBank/DDBJ databases">
        <authorList>
            <person name="Peterson S.W."/>
        </authorList>
    </citation>
    <scope>NUCLEOTIDE SEQUENCE [LARGE SCALE GENOMIC DNA]</scope>
    <source>
        <strain evidence="7 8">2B3F</strain>
    </source>
</reference>
<keyword evidence="4 5" id="KW-0067">ATP-binding</keyword>
<dbReference type="GO" id="GO:0016787">
    <property type="term" value="F:hydrolase activity"/>
    <property type="evidence" value="ECO:0007669"/>
    <property type="project" value="UniProtKB-UniRule"/>
</dbReference>
<proteinExistence type="predicted"/>
<evidence type="ECO:0000259" key="6">
    <source>
        <dbReference type="PROSITE" id="PS51198"/>
    </source>
</evidence>
<name>A0A1R4JIX5_9MICC</name>
<dbReference type="GO" id="GO:0003677">
    <property type="term" value="F:DNA binding"/>
    <property type="evidence" value="ECO:0007669"/>
    <property type="project" value="InterPro"/>
</dbReference>
<keyword evidence="1 5" id="KW-0547">Nucleotide-binding</keyword>